<comment type="caution">
    <text evidence="2">The sequence shown here is derived from an EMBL/GenBank/DDBJ whole genome shotgun (WGS) entry which is preliminary data.</text>
</comment>
<name>A0A9X3MU08_9ACTN</name>
<evidence type="ECO:0000256" key="1">
    <source>
        <dbReference type="SAM" id="SignalP"/>
    </source>
</evidence>
<evidence type="ECO:0008006" key="4">
    <source>
        <dbReference type="Google" id="ProtNLM"/>
    </source>
</evidence>
<reference evidence="2" key="1">
    <citation type="submission" date="2022-10" db="EMBL/GenBank/DDBJ databases">
        <title>The WGS of Solirubrobacter ginsenosidimutans DSM 21036.</title>
        <authorList>
            <person name="Jiang Z."/>
        </authorList>
    </citation>
    <scope>NUCLEOTIDE SEQUENCE</scope>
    <source>
        <strain evidence="2">DSM 21036</strain>
    </source>
</reference>
<feature type="signal peptide" evidence="1">
    <location>
        <begin position="1"/>
        <end position="21"/>
    </location>
</feature>
<keyword evidence="3" id="KW-1185">Reference proteome</keyword>
<dbReference type="SUPFAM" id="SSF89372">
    <property type="entry name" value="Fucose-specific lectin"/>
    <property type="match status" value="1"/>
</dbReference>
<evidence type="ECO:0000313" key="2">
    <source>
        <dbReference type="EMBL" id="MDA0161422.1"/>
    </source>
</evidence>
<dbReference type="EMBL" id="JAPDOD010000012">
    <property type="protein sequence ID" value="MDA0161422.1"/>
    <property type="molecule type" value="Genomic_DNA"/>
</dbReference>
<feature type="chain" id="PRO_5040822095" description="WD40 repeat domain-containing protein" evidence="1">
    <location>
        <begin position="22"/>
        <end position="630"/>
    </location>
</feature>
<protein>
    <recommendedName>
        <fullName evidence="4">WD40 repeat domain-containing protein</fullName>
    </recommendedName>
</protein>
<proteinExistence type="predicted"/>
<accession>A0A9X3MU08</accession>
<gene>
    <name evidence="2" type="ORF">OM076_14185</name>
</gene>
<keyword evidence="1" id="KW-0732">Signal</keyword>
<dbReference type="Proteomes" id="UP001149140">
    <property type="component" value="Unassembled WGS sequence"/>
</dbReference>
<organism evidence="2 3">
    <name type="scientific">Solirubrobacter ginsenosidimutans</name>
    <dbReference type="NCBI Taxonomy" id="490573"/>
    <lineage>
        <taxon>Bacteria</taxon>
        <taxon>Bacillati</taxon>
        <taxon>Actinomycetota</taxon>
        <taxon>Thermoleophilia</taxon>
        <taxon>Solirubrobacterales</taxon>
        <taxon>Solirubrobacteraceae</taxon>
        <taxon>Solirubrobacter</taxon>
    </lineage>
</organism>
<sequence length="630" mass="64098">MRRALVAVGLLLAAVPGTAHAAPFGELPFRPVDGAANCLRTTGLPGELSRWTSGGVELSTASAGGIAAQSVVPLGVMSECPVVASDPNGFAVAATATTRGVRIAVREAGTASWGAPITIAASGAGNVRVAVSARGDVLVAWIEGEDAFPRVGRVRVVQRAAGGAFGAPRQVGGEVAANHVAVGLAQDGGGVLATSDVQELRVATAAPGAAFGAPRRLMGATFFDADIALAVGADGRALVAATGVDGALGVFERDPGAGFVRRVESPEAGAQGVAVALGAGGAAVVAAQSGDSVSLIRRDAGGAFRAAQQITGSGDRSSGFSGGEPILVIKARNAPPNDGEPTLRALLGADGRATVTWAAEGRVAHVASAGPTGVPEPERVGSPLRDPVALAPLLLADGTPAVTWSDDTSFFSRAPLAGRVHLAVEGVPAAPDPAVPTLEVGAPLDASLRPAQPLVLPLHCAAACDIRADTGIGVFDPRLTLTEAGTARLRIEPLGKALAPARPGPIKVKLSWGAPGARVAQERTISVRLRRLPIPPFPRLLDVRARRAKGGVVDVRWRTDVGVRDAGFVVFGTHARGIGAPELPISATLQGRGRRVFHVRLKDASRTRWVRVSVYQAIGNRERTVLVRVS</sequence>
<dbReference type="RefSeq" id="WP_270040632.1">
    <property type="nucleotide sequence ID" value="NZ_JAPDOD010000012.1"/>
</dbReference>
<dbReference type="AlphaFoldDB" id="A0A9X3MU08"/>
<evidence type="ECO:0000313" key="3">
    <source>
        <dbReference type="Proteomes" id="UP001149140"/>
    </source>
</evidence>